<evidence type="ECO:0000259" key="2">
    <source>
        <dbReference type="Pfam" id="PF05970"/>
    </source>
</evidence>
<dbReference type="Pfam" id="PF08646">
    <property type="entry name" value="Rep_fac-A_C"/>
    <property type="match status" value="1"/>
</dbReference>
<name>A0A803N185_CHEQI</name>
<accession>A0A803N185</accession>
<dbReference type="Gene3D" id="2.40.50.140">
    <property type="entry name" value="Nucleic acid-binding proteins"/>
    <property type="match status" value="2"/>
</dbReference>
<keyword evidence="6" id="KW-1185">Reference proteome</keyword>
<comment type="cofactor">
    <cofactor evidence="1">
        <name>Mg(2+)</name>
        <dbReference type="ChEBI" id="CHEBI:18420"/>
    </cofactor>
</comment>
<evidence type="ECO:0000313" key="5">
    <source>
        <dbReference type="EnsemblPlants" id="AUR62038719-RA:cds"/>
    </source>
</evidence>
<organism evidence="5 6">
    <name type="scientific">Chenopodium quinoa</name>
    <name type="common">Quinoa</name>
    <dbReference type="NCBI Taxonomy" id="63459"/>
    <lineage>
        <taxon>Eukaryota</taxon>
        <taxon>Viridiplantae</taxon>
        <taxon>Streptophyta</taxon>
        <taxon>Embryophyta</taxon>
        <taxon>Tracheophyta</taxon>
        <taxon>Spermatophyta</taxon>
        <taxon>Magnoliopsida</taxon>
        <taxon>eudicotyledons</taxon>
        <taxon>Gunneridae</taxon>
        <taxon>Pentapetalae</taxon>
        <taxon>Caryophyllales</taxon>
        <taxon>Chenopodiaceae</taxon>
        <taxon>Chenopodioideae</taxon>
        <taxon>Atripliceae</taxon>
        <taxon>Chenopodium</taxon>
    </lineage>
</organism>
<comment type="similarity">
    <text evidence="1">Belongs to the helicase family.</text>
</comment>
<dbReference type="SUPFAM" id="SSF50249">
    <property type="entry name" value="Nucleic acid-binding proteins"/>
    <property type="match status" value="2"/>
</dbReference>
<dbReference type="EnsemblPlants" id="AUR62038719-RA">
    <property type="protein sequence ID" value="AUR62038719-RA:cds"/>
    <property type="gene ID" value="AUR62038719"/>
</dbReference>
<feature type="domain" description="DNA helicase Pif1-like DEAD-box helicase" evidence="2">
    <location>
        <begin position="789"/>
        <end position="848"/>
    </location>
</feature>
<comment type="catalytic activity">
    <reaction evidence="1">
        <text>ATP + H2O = ADP + phosphate + H(+)</text>
        <dbReference type="Rhea" id="RHEA:13065"/>
        <dbReference type="ChEBI" id="CHEBI:15377"/>
        <dbReference type="ChEBI" id="CHEBI:15378"/>
        <dbReference type="ChEBI" id="CHEBI:30616"/>
        <dbReference type="ChEBI" id="CHEBI:43474"/>
        <dbReference type="ChEBI" id="CHEBI:456216"/>
        <dbReference type="EC" id="5.6.2.3"/>
    </reaction>
</comment>
<dbReference type="Gene3D" id="3.40.50.300">
    <property type="entry name" value="P-loop containing nucleotide triphosphate hydrolases"/>
    <property type="match status" value="1"/>
</dbReference>
<feature type="domain" description="Replication factor A C-terminal" evidence="3">
    <location>
        <begin position="1294"/>
        <end position="1401"/>
    </location>
</feature>
<keyword evidence="1" id="KW-0234">DNA repair</keyword>
<dbReference type="GO" id="GO:0006281">
    <property type="term" value="P:DNA repair"/>
    <property type="evidence" value="ECO:0007669"/>
    <property type="project" value="UniProtKB-KW"/>
</dbReference>
<dbReference type="SUPFAM" id="SSF52540">
    <property type="entry name" value="P-loop containing nucleoside triphosphate hydrolases"/>
    <property type="match status" value="1"/>
</dbReference>
<reference evidence="5" key="1">
    <citation type="journal article" date="2017" name="Nature">
        <title>The genome of Chenopodium quinoa.</title>
        <authorList>
            <person name="Jarvis D.E."/>
            <person name="Ho Y.S."/>
            <person name="Lightfoot D.J."/>
            <person name="Schmoeckel S.M."/>
            <person name="Li B."/>
            <person name="Borm T.J.A."/>
            <person name="Ohyanagi H."/>
            <person name="Mineta K."/>
            <person name="Michell C.T."/>
            <person name="Saber N."/>
            <person name="Kharbatia N.M."/>
            <person name="Rupper R.R."/>
            <person name="Sharp A.R."/>
            <person name="Dally N."/>
            <person name="Boughton B.A."/>
            <person name="Woo Y.H."/>
            <person name="Gao G."/>
            <person name="Schijlen E.G.W.M."/>
            <person name="Guo X."/>
            <person name="Momin A.A."/>
            <person name="Negrao S."/>
            <person name="Al-Babili S."/>
            <person name="Gehring C."/>
            <person name="Roessner U."/>
            <person name="Jung C."/>
            <person name="Murphy K."/>
            <person name="Arold S.T."/>
            <person name="Gojobori T."/>
            <person name="van der Linden C.G."/>
            <person name="van Loo E.N."/>
            <person name="Jellen E.N."/>
            <person name="Maughan P.J."/>
            <person name="Tester M."/>
        </authorList>
    </citation>
    <scope>NUCLEOTIDE SEQUENCE [LARGE SCALE GENOMIC DNA]</scope>
    <source>
        <strain evidence="5">cv. PI 614886</strain>
    </source>
</reference>
<dbReference type="GO" id="GO:0005524">
    <property type="term" value="F:ATP binding"/>
    <property type="evidence" value="ECO:0007669"/>
    <property type="project" value="UniProtKB-KW"/>
</dbReference>
<evidence type="ECO:0000259" key="3">
    <source>
        <dbReference type="Pfam" id="PF08646"/>
    </source>
</evidence>
<feature type="domain" description="DNA helicase Pif1-like 2B" evidence="4">
    <location>
        <begin position="952"/>
        <end position="998"/>
    </location>
</feature>
<dbReference type="PANTHER" id="PTHR10492:SF57">
    <property type="entry name" value="ATP-DEPENDENT DNA HELICASE"/>
    <property type="match status" value="1"/>
</dbReference>
<dbReference type="InterPro" id="IPR027417">
    <property type="entry name" value="P-loop_NTPase"/>
</dbReference>
<evidence type="ECO:0000256" key="1">
    <source>
        <dbReference type="RuleBase" id="RU363044"/>
    </source>
</evidence>
<keyword evidence="1" id="KW-0227">DNA damage</keyword>
<keyword evidence="1" id="KW-0378">Hydrolase</keyword>
<reference evidence="5" key="2">
    <citation type="submission" date="2021-03" db="UniProtKB">
        <authorList>
            <consortium name="EnsemblPlants"/>
        </authorList>
    </citation>
    <scope>IDENTIFICATION</scope>
</reference>
<dbReference type="GO" id="GO:0000723">
    <property type="term" value="P:telomere maintenance"/>
    <property type="evidence" value="ECO:0007669"/>
    <property type="project" value="InterPro"/>
</dbReference>
<evidence type="ECO:0000313" key="6">
    <source>
        <dbReference type="Proteomes" id="UP000596660"/>
    </source>
</evidence>
<dbReference type="Gramene" id="AUR62038719-RA">
    <property type="protein sequence ID" value="AUR62038719-RA:cds"/>
    <property type="gene ID" value="AUR62038719"/>
</dbReference>
<dbReference type="InterPro" id="IPR049163">
    <property type="entry name" value="Pif1-like_2B_dom"/>
</dbReference>
<keyword evidence="1" id="KW-0347">Helicase</keyword>
<protein>
    <recommendedName>
        <fullName evidence="1">ATP-dependent DNA helicase</fullName>
        <ecNumber evidence="1">5.6.2.3</ecNumber>
    </recommendedName>
</protein>
<dbReference type="InterPro" id="IPR010285">
    <property type="entry name" value="DNA_helicase_pif1-like_DEAD"/>
</dbReference>
<dbReference type="GO" id="GO:0043139">
    <property type="term" value="F:5'-3' DNA helicase activity"/>
    <property type="evidence" value="ECO:0007669"/>
    <property type="project" value="UniProtKB-EC"/>
</dbReference>
<dbReference type="Proteomes" id="UP000596660">
    <property type="component" value="Unplaced"/>
</dbReference>
<dbReference type="Pfam" id="PF21530">
    <property type="entry name" value="Pif1_2B_dom"/>
    <property type="match status" value="1"/>
</dbReference>
<keyword evidence="1" id="KW-0067">ATP-binding</keyword>
<dbReference type="EC" id="5.6.2.3" evidence="1"/>
<dbReference type="InterPro" id="IPR012340">
    <property type="entry name" value="NA-bd_OB-fold"/>
</dbReference>
<dbReference type="Pfam" id="PF05970">
    <property type="entry name" value="PIF1"/>
    <property type="match status" value="1"/>
</dbReference>
<dbReference type="GO" id="GO:0016787">
    <property type="term" value="F:hydrolase activity"/>
    <property type="evidence" value="ECO:0007669"/>
    <property type="project" value="UniProtKB-KW"/>
</dbReference>
<evidence type="ECO:0000259" key="4">
    <source>
        <dbReference type="Pfam" id="PF21530"/>
    </source>
</evidence>
<dbReference type="OMA" id="WIEIPRD"/>
<keyword evidence="1" id="KW-0547">Nucleotide-binding</keyword>
<dbReference type="InterPro" id="IPR013955">
    <property type="entry name" value="Rep_factor-A_C"/>
</dbReference>
<dbReference type="PANTHER" id="PTHR10492">
    <property type="match status" value="1"/>
</dbReference>
<proteinExistence type="inferred from homology"/>
<keyword evidence="1" id="KW-0233">DNA recombination</keyword>
<dbReference type="GO" id="GO:0006310">
    <property type="term" value="P:DNA recombination"/>
    <property type="evidence" value="ECO:0007669"/>
    <property type="project" value="UniProtKB-KW"/>
</dbReference>
<sequence>MMQLRQSTHQYHDVTREVEQFPNEINMNESSPNDWMLLRRSTHQYHDVTREVEQFPNEININESSPNEGIDNDARPDEHIVERREVTHQCRRRDQFDRRWDFGPRTVVCPNCKALMWIEERVKSSNKTHPRFNHCCQSGQVILPLLPLTPPFLMSLLPNHQFRNNIRAFNSMLAFTSMGGQIDNTVNDGRGPYVYRISGSSYHRIGTLLPEPGTGPKFAHLYIYDTDNETSNRLHHMGGAEASSIDPGILQGLKMMLDDINPYVTVFRNAGNMLRNQGEHQDLRIKLICAREGRQYIQPTASEVAALMVGDGTEDIGNRDIILQKIDGGLQRIDETHPSYMPLQYPLLFPYGTDGWRVGIPKASSTSTSRSTVTMRQFYAFRIHDREEEDFYVIEFQKRGLPHAHILITLALEDKPKCPEDIDVIISAEIPDKDVDPLAFETVTKNMLHGPFVIENNSTTRRGQEVRQGNIVDEIKQYLDCRYVSAIEACWRIFEFDLQHQYPSTELLQFHLPGEQFVVFNDNDDLHIVLERPRLQQTMLTMWFQANKDFPEANQYTYQNFPMGFTWNRSTKRWAQRQERPCIGRLPFVHPNSGEQYYLRMLLTKVCGAESFEDIRTVDGVIHPTFRSACHAFGLLDDDNEWHETLSEASNWASGSQLRNMFCSILMFSEVSDPKQLWEQHWGELTDDLERMMQRQTRNPNLRLTPEEMQNQGLQEIEHILNKLGRSLTDFPDMPQPSSELARNALNRLIRDELEYDTHDEANRFDTLVRGLNTDQYRVYAAILDAHSRDAGRESIVAATLHRASFWRDCQVMCLRINMRLCRSDVPSDTLEQIREFADWIIKVGEGVVVGVPITEEGEPNWIEIPRDFLIANDEHGLQNLINFVYPNLPSNYTDWEYLKDRGILAPTNNDVDELNSKILSMLPGNVHRYYSSNTLGHTGDGGILDNMEPMELLNSLNLLGLPNHCLELKVGAPVILMRNMNQSIGLCNGTRLIIKKLGYRVIEEKVITGPRATESVLIPRIDLTPSNKKIDLPLKRRQFPLKLAFAMTINKSQGQTLSKVGIFLPRPVFSHGQLYVAMSRCVYYGWSMNNVELEVQITSIVSGVWYSLTQRGTKFKSHYLMLIGKYKEIFKQGKVYSIAQLDLMPLDTSYKYSNNQMRLKFGNKTMITEILDDCDDIPSMETMRLTLWEGFAHDQGRFLFNELNQDHVLGASMVSVGSYYGKCLSTVGRTRLFIDPDIDETDDLHGWYADDGYVQKLISWSQILTNSISEMEMVFNAKRIKLNQFSAAHNVKYFRVLAKVLSIDSSMPIWYESCAQHLRRADMCVECDPSFSRPRYRINIKIGDATNTMSVTLFGQYAEMIIGCPISSIQAMTDNEFGDYFLEEYLSERLMNTFTFILHVPEIGNDDIIVASVLQVRWEEEFYYLTREMRGQSN</sequence>
<dbReference type="CDD" id="cd18809">
    <property type="entry name" value="SF1_C_RecD"/>
    <property type="match status" value="1"/>
</dbReference>